<dbReference type="PANTHER" id="PTHR43795:SF39">
    <property type="entry name" value="AMINOTRANSFERASE CLASS I_CLASSII DOMAIN-CONTAINING PROTEIN"/>
    <property type="match status" value="1"/>
</dbReference>
<evidence type="ECO:0000313" key="3">
    <source>
        <dbReference type="EMBL" id="KAJ8655601.1"/>
    </source>
</evidence>
<dbReference type="GeneID" id="83216096"/>
<organism evidence="3 4">
    <name type="scientific">Lichtheimia ornata</name>
    <dbReference type="NCBI Taxonomy" id="688661"/>
    <lineage>
        <taxon>Eukaryota</taxon>
        <taxon>Fungi</taxon>
        <taxon>Fungi incertae sedis</taxon>
        <taxon>Mucoromycota</taxon>
        <taxon>Mucoromycotina</taxon>
        <taxon>Mucoromycetes</taxon>
        <taxon>Mucorales</taxon>
        <taxon>Lichtheimiaceae</taxon>
        <taxon>Lichtheimia</taxon>
    </lineage>
</organism>
<dbReference type="Gene3D" id="3.40.640.10">
    <property type="entry name" value="Type I PLP-dependent aspartate aminotransferase-like (Major domain)"/>
    <property type="match status" value="1"/>
</dbReference>
<evidence type="ECO:0000313" key="4">
    <source>
        <dbReference type="Proteomes" id="UP001234581"/>
    </source>
</evidence>
<dbReference type="InterPro" id="IPR015421">
    <property type="entry name" value="PyrdxlP-dep_Trfase_major"/>
</dbReference>
<dbReference type="PRINTS" id="PR00753">
    <property type="entry name" value="ACCSYNTHASE"/>
</dbReference>
<evidence type="ECO:0000259" key="2">
    <source>
        <dbReference type="Pfam" id="PF00155"/>
    </source>
</evidence>
<dbReference type="RefSeq" id="XP_058340514.1">
    <property type="nucleotide sequence ID" value="XM_058488691.1"/>
</dbReference>
<dbReference type="AlphaFoldDB" id="A0AAD7V0Q9"/>
<keyword evidence="4" id="KW-1185">Reference proteome</keyword>
<dbReference type="InterPro" id="IPR015422">
    <property type="entry name" value="PyrdxlP-dep_Trfase_small"/>
</dbReference>
<dbReference type="EMBL" id="JARTCD010000047">
    <property type="protein sequence ID" value="KAJ8655601.1"/>
    <property type="molecule type" value="Genomic_DNA"/>
</dbReference>
<dbReference type="GO" id="GO:0006520">
    <property type="term" value="P:amino acid metabolic process"/>
    <property type="evidence" value="ECO:0007669"/>
    <property type="project" value="TreeGrafter"/>
</dbReference>
<comment type="caution">
    <text evidence="3">The sequence shown here is derived from an EMBL/GenBank/DDBJ whole genome shotgun (WGS) entry which is preliminary data.</text>
</comment>
<dbReference type="Gene3D" id="3.90.1150.10">
    <property type="entry name" value="Aspartate Aminotransferase, domain 1"/>
    <property type="match status" value="1"/>
</dbReference>
<dbReference type="InterPro" id="IPR004839">
    <property type="entry name" value="Aminotransferase_I/II_large"/>
</dbReference>
<dbReference type="InterPro" id="IPR015424">
    <property type="entry name" value="PyrdxlP-dep_Trfase"/>
</dbReference>
<dbReference type="GO" id="GO:0030170">
    <property type="term" value="F:pyridoxal phosphate binding"/>
    <property type="evidence" value="ECO:0007669"/>
    <property type="project" value="InterPro"/>
</dbReference>
<sequence length="441" mass="49605">MTNESSNLSQRAIQSLNIANPMRDALMDAWDYIFHPVNPVINLGVAQNDLMNDELGEKIPASIGFELADLNYGRPEGSYRLRQLVASTITRHFKPIRDVEQDHIIVTAGAGAAIFYLTMAVTDPGDSVLVVSPYYGNLDADVCFNSQVDLVPLYLNENGDDWDMHVDDEVLEHTFDDAVNNKGKRIKALLITNPHNPFGRCFSREALETLLQFASRHHLHVISDEVYGLSTFGDLVVHSHDDTHVQKESFLSLLSFPDLDQVIDPSLVHVAYSISKDFCMNGLRMGFIIDQYNTELRNVLSTSAMFSWTSSINDRLVSNILEDEAWVDHFLATNKRRLANAYKVAVDALKHHGLEFIPANAGHFITVDARSLLKERNNGPSPTIEDERWLWKTLLDRGVYIAAGHVFHTRYPGIFRVTFTIEEEKLRKGIAILAQVLQSAA</sequence>
<protein>
    <recommendedName>
        <fullName evidence="2">Aminotransferase class I/classII large domain-containing protein</fullName>
    </recommendedName>
</protein>
<evidence type="ECO:0000256" key="1">
    <source>
        <dbReference type="ARBA" id="ARBA00022898"/>
    </source>
</evidence>
<keyword evidence="1" id="KW-0663">Pyridoxal phosphate</keyword>
<accession>A0AAD7V0Q9</accession>
<dbReference type="PANTHER" id="PTHR43795">
    <property type="entry name" value="BIFUNCTIONAL ASPARTATE AMINOTRANSFERASE AND GLUTAMATE/ASPARTATE-PREPHENATE AMINOTRANSFERASE-RELATED"/>
    <property type="match status" value="1"/>
</dbReference>
<dbReference type="GO" id="GO:0008483">
    <property type="term" value="F:transaminase activity"/>
    <property type="evidence" value="ECO:0007669"/>
    <property type="project" value="TreeGrafter"/>
</dbReference>
<gene>
    <name evidence="3" type="ORF">O0I10_008689</name>
</gene>
<dbReference type="Pfam" id="PF00155">
    <property type="entry name" value="Aminotran_1_2"/>
    <property type="match status" value="1"/>
</dbReference>
<dbReference type="InterPro" id="IPR050478">
    <property type="entry name" value="Ethylene_sulfur-biosynth"/>
</dbReference>
<name>A0AAD7V0Q9_9FUNG</name>
<dbReference type="CDD" id="cd00609">
    <property type="entry name" value="AAT_like"/>
    <property type="match status" value="1"/>
</dbReference>
<dbReference type="Proteomes" id="UP001234581">
    <property type="component" value="Unassembled WGS sequence"/>
</dbReference>
<proteinExistence type="predicted"/>
<feature type="domain" description="Aminotransferase class I/classII large" evidence="2">
    <location>
        <begin position="40"/>
        <end position="431"/>
    </location>
</feature>
<reference evidence="3 4" key="1">
    <citation type="submission" date="2023-03" db="EMBL/GenBank/DDBJ databases">
        <title>Genome sequence of Lichtheimia ornata CBS 291.66.</title>
        <authorList>
            <person name="Mohabir J.T."/>
            <person name="Shea T.P."/>
            <person name="Kurbessoian T."/>
            <person name="Berby B."/>
            <person name="Fontaine J."/>
            <person name="Livny J."/>
            <person name="Gnirke A."/>
            <person name="Stajich J.E."/>
            <person name="Cuomo C.A."/>
        </authorList>
    </citation>
    <scope>NUCLEOTIDE SEQUENCE [LARGE SCALE GENOMIC DNA]</scope>
    <source>
        <strain evidence="3">CBS 291.66</strain>
    </source>
</reference>
<dbReference type="SUPFAM" id="SSF53383">
    <property type="entry name" value="PLP-dependent transferases"/>
    <property type="match status" value="1"/>
</dbReference>